<protein>
    <submittedName>
        <fullName evidence="1">Uncharacterized protein</fullName>
    </submittedName>
</protein>
<dbReference type="RefSeq" id="WP_267624906.1">
    <property type="nucleotide sequence ID" value="NZ_JAODIW010000010.1"/>
</dbReference>
<organism evidence="1 2">
    <name type="scientific">Halobium salinum</name>
    <dbReference type="NCBI Taxonomy" id="1364940"/>
    <lineage>
        <taxon>Archaea</taxon>
        <taxon>Methanobacteriati</taxon>
        <taxon>Methanobacteriota</taxon>
        <taxon>Stenosarchaea group</taxon>
        <taxon>Halobacteria</taxon>
        <taxon>Halobacteriales</taxon>
        <taxon>Haloferacaceae</taxon>
        <taxon>Halobium</taxon>
    </lineage>
</organism>
<reference evidence="1 2" key="1">
    <citation type="journal article" date="2019" name="Int. J. Syst. Evol. Microbiol.">
        <title>The Global Catalogue of Microorganisms (GCM) 10K type strain sequencing project: providing services to taxonomists for standard genome sequencing and annotation.</title>
        <authorList>
            <consortium name="The Broad Institute Genomics Platform"/>
            <consortium name="The Broad Institute Genome Sequencing Center for Infectious Disease"/>
            <person name="Wu L."/>
            <person name="Ma J."/>
        </authorList>
    </citation>
    <scope>NUCLEOTIDE SEQUENCE [LARGE SCALE GENOMIC DNA]</scope>
    <source>
        <strain evidence="1 2">CGMCC 1.12553</strain>
    </source>
</reference>
<proteinExistence type="predicted"/>
<dbReference type="AlphaFoldDB" id="A0ABD5PG89"/>
<keyword evidence="2" id="KW-1185">Reference proteome</keyword>
<name>A0ABD5PG89_9EURY</name>
<evidence type="ECO:0000313" key="2">
    <source>
        <dbReference type="Proteomes" id="UP001595921"/>
    </source>
</evidence>
<sequence>MWSTVGLAVGTGAFAAGVALAVHEGTGRGDRDRVADGTAPAVCPAQQDLSGVAAFDPT</sequence>
<accession>A0ABD5PG89</accession>
<dbReference type="EMBL" id="JBHSDS010000009">
    <property type="protein sequence ID" value="MFC4359927.1"/>
    <property type="molecule type" value="Genomic_DNA"/>
</dbReference>
<dbReference type="Proteomes" id="UP001595921">
    <property type="component" value="Unassembled WGS sequence"/>
</dbReference>
<gene>
    <name evidence="1" type="ORF">ACFO0N_18425</name>
</gene>
<evidence type="ECO:0000313" key="1">
    <source>
        <dbReference type="EMBL" id="MFC4359927.1"/>
    </source>
</evidence>
<comment type="caution">
    <text evidence="1">The sequence shown here is derived from an EMBL/GenBank/DDBJ whole genome shotgun (WGS) entry which is preliminary data.</text>
</comment>